<evidence type="ECO:0000256" key="5">
    <source>
        <dbReference type="ARBA" id="ARBA00023049"/>
    </source>
</evidence>
<evidence type="ECO:0000313" key="11">
    <source>
        <dbReference type="Proteomes" id="UP000010105"/>
    </source>
</evidence>
<dbReference type="GO" id="GO:0046872">
    <property type="term" value="F:metal ion binding"/>
    <property type="evidence" value="ECO:0007669"/>
    <property type="project" value="UniProtKB-KW"/>
</dbReference>
<dbReference type="STRING" id="1229205.BUPH_03507"/>
<dbReference type="eggNOG" id="COG0501">
    <property type="taxonomic scope" value="Bacteria"/>
</dbReference>
<evidence type="ECO:0000256" key="4">
    <source>
        <dbReference type="ARBA" id="ARBA00022833"/>
    </source>
</evidence>
<dbReference type="AlphaFoldDB" id="K0DSY9"/>
<dbReference type="CDD" id="cd07334">
    <property type="entry name" value="M48C_loiP_like"/>
    <property type="match status" value="1"/>
</dbReference>
<comment type="similarity">
    <text evidence="6">Belongs to the peptidase M48 family.</text>
</comment>
<evidence type="ECO:0000256" key="3">
    <source>
        <dbReference type="ARBA" id="ARBA00022801"/>
    </source>
</evidence>
<dbReference type="InterPro" id="IPR051156">
    <property type="entry name" value="Mito/Outer_Membr_Metalloprot"/>
</dbReference>
<dbReference type="GO" id="GO:0004222">
    <property type="term" value="F:metalloendopeptidase activity"/>
    <property type="evidence" value="ECO:0007669"/>
    <property type="project" value="InterPro"/>
</dbReference>
<dbReference type="InterPro" id="IPR001915">
    <property type="entry name" value="Peptidase_M48"/>
</dbReference>
<keyword evidence="4 6" id="KW-0862">Zinc</keyword>
<evidence type="ECO:0000256" key="1">
    <source>
        <dbReference type="ARBA" id="ARBA00022670"/>
    </source>
</evidence>
<dbReference type="PANTHER" id="PTHR22726">
    <property type="entry name" value="METALLOENDOPEPTIDASE OMA1"/>
    <property type="match status" value="1"/>
</dbReference>
<dbReference type="MEROPS" id="M48.022"/>
<evidence type="ECO:0000313" key="10">
    <source>
        <dbReference type="EMBL" id="AFT87078.1"/>
    </source>
</evidence>
<sequence length="293" mass="31127">MWGNGYAVHISGEIFLLNAAIANGRRVDRAVKRITHKETFTMKPYGLVIAASVCALFAACSNVNSLDPSALIQSGQLATQAATLSDADVRALTDKSCAQLDSENTIAPANSKYQKRLAKIAAQLGDNINGTPVNYKVYVTKDVNAWAMANGCVRVYSGLMDMMNDNEVRGVVGHEMGHVALGHTRKAMQVAYATSAVRSVASSAGGIAGALSGSQLGEFSEKLINAQFSQTQETAADDYSFDLQKKKNLDPSGLVTAFNKLAQMDGGKSSMLSSHPASPARAQHIQQRIASNQ</sequence>
<dbReference type="KEGG" id="bpx:BUPH_03507"/>
<evidence type="ECO:0000259" key="9">
    <source>
        <dbReference type="Pfam" id="PF01435"/>
    </source>
</evidence>
<evidence type="ECO:0000256" key="6">
    <source>
        <dbReference type="RuleBase" id="RU003983"/>
    </source>
</evidence>
<keyword evidence="8" id="KW-1133">Transmembrane helix</keyword>
<keyword evidence="1 6" id="KW-0645">Protease</keyword>
<feature type="compositionally biased region" description="Polar residues" evidence="7">
    <location>
        <begin position="284"/>
        <end position="293"/>
    </location>
</feature>
<accession>K0DSY9</accession>
<feature type="region of interest" description="Disordered" evidence="7">
    <location>
        <begin position="266"/>
        <end position="293"/>
    </location>
</feature>
<feature type="domain" description="Peptidase M48" evidence="9">
    <location>
        <begin position="114"/>
        <end position="288"/>
    </location>
</feature>
<dbReference type="HOGENOM" id="CLU_074068_0_0_4"/>
<feature type="transmembrane region" description="Helical" evidence="8">
    <location>
        <begin position="6"/>
        <end position="24"/>
    </location>
</feature>
<evidence type="ECO:0000256" key="8">
    <source>
        <dbReference type="SAM" id="Phobius"/>
    </source>
</evidence>
<name>K0DSY9_9BURK</name>
<protein>
    <submittedName>
        <fullName evidence="10">Metalloprotease</fullName>
    </submittedName>
</protein>
<comment type="cofactor">
    <cofactor evidence="6">
        <name>Zn(2+)</name>
        <dbReference type="ChEBI" id="CHEBI:29105"/>
    </cofactor>
    <text evidence="6">Binds 1 zinc ion per subunit.</text>
</comment>
<evidence type="ECO:0000256" key="7">
    <source>
        <dbReference type="SAM" id="MobiDB-lite"/>
    </source>
</evidence>
<dbReference type="GO" id="GO:0016020">
    <property type="term" value="C:membrane"/>
    <property type="evidence" value="ECO:0007669"/>
    <property type="project" value="TreeGrafter"/>
</dbReference>
<organism evidence="10 11">
    <name type="scientific">Paraburkholderia phenoliruptrix BR3459a</name>
    <dbReference type="NCBI Taxonomy" id="1229205"/>
    <lineage>
        <taxon>Bacteria</taxon>
        <taxon>Pseudomonadati</taxon>
        <taxon>Pseudomonadota</taxon>
        <taxon>Betaproteobacteria</taxon>
        <taxon>Burkholderiales</taxon>
        <taxon>Burkholderiaceae</taxon>
        <taxon>Paraburkholderia</taxon>
    </lineage>
</organism>
<reference evidence="10 11" key="1">
    <citation type="journal article" date="2012" name="J. Bacteriol.">
        <title>Complete Genome Sequence of Burkholderia phenoliruptrix BR3459a (CLA1), a Heat-Tolerant, Nitrogen-Fixing Symbiont of Mimosa flocculosa.</title>
        <authorList>
            <person name="de Oliveira Cunha C."/>
            <person name="Goda Zuleta L.F."/>
            <person name="Paula de Almeida L.G."/>
            <person name="Prioli Ciapina L."/>
            <person name="Lustrino Borges W."/>
            <person name="Pitard R.M."/>
            <person name="Baldani J.I."/>
            <person name="Straliotto R."/>
            <person name="de Faria S.M."/>
            <person name="Hungria M."/>
            <person name="Sousa Cavada B."/>
            <person name="Mercante F.M."/>
            <person name="Ribeiro de Vasconcelos A.T."/>
        </authorList>
    </citation>
    <scope>NUCLEOTIDE SEQUENCE [LARGE SCALE GENOMIC DNA]</scope>
    <source>
        <strain evidence="10 11">BR3459a</strain>
    </source>
</reference>
<keyword evidence="3 6" id="KW-0378">Hydrolase</keyword>
<keyword evidence="2" id="KW-0479">Metal-binding</keyword>
<dbReference type="Proteomes" id="UP000010105">
    <property type="component" value="Chromosome 1"/>
</dbReference>
<dbReference type="Pfam" id="PF01435">
    <property type="entry name" value="Peptidase_M48"/>
    <property type="match status" value="1"/>
</dbReference>
<keyword evidence="5 6" id="KW-0482">Metalloprotease</keyword>
<dbReference type="PANTHER" id="PTHR22726:SF8">
    <property type="entry name" value="METALLOPROTEASE YCAL"/>
    <property type="match status" value="1"/>
</dbReference>
<keyword evidence="8" id="KW-0812">Transmembrane</keyword>
<dbReference type="GO" id="GO:0051603">
    <property type="term" value="P:proteolysis involved in protein catabolic process"/>
    <property type="evidence" value="ECO:0007669"/>
    <property type="project" value="TreeGrafter"/>
</dbReference>
<dbReference type="EMBL" id="CP003863">
    <property type="protein sequence ID" value="AFT87078.1"/>
    <property type="molecule type" value="Genomic_DNA"/>
</dbReference>
<gene>
    <name evidence="10" type="ORF">BUPH_03507</name>
</gene>
<dbReference type="PATRIC" id="fig|1229205.11.peg.3382"/>
<dbReference type="Gene3D" id="3.30.2010.10">
    <property type="entry name" value="Metalloproteases ('zincins'), catalytic domain"/>
    <property type="match status" value="1"/>
</dbReference>
<proteinExistence type="inferred from homology"/>
<evidence type="ECO:0000256" key="2">
    <source>
        <dbReference type="ARBA" id="ARBA00022723"/>
    </source>
</evidence>
<feature type="transmembrane region" description="Helical" evidence="8">
    <location>
        <begin position="45"/>
        <end position="64"/>
    </location>
</feature>
<keyword evidence="8" id="KW-0472">Membrane</keyword>